<reference evidence="1 2" key="1">
    <citation type="journal article" date="2010" name="Cell Res.">
        <title>Complete genome sequence of the rifamycin SV-producing Amycolatopsis mediterranei U32 revealed its genetic characteristics in phylogeny and metabolism.</title>
        <authorList>
            <person name="Zhao W."/>
            <person name="Zhong Y."/>
            <person name="Yuan H."/>
            <person name="Wang J."/>
            <person name="Zheng H."/>
            <person name="Wang Y."/>
            <person name="Cen X."/>
            <person name="Xu F."/>
            <person name="Bai J."/>
            <person name="Han X."/>
            <person name="Lu G."/>
            <person name="Zhu Y."/>
            <person name="Shao Z."/>
            <person name="Yan H."/>
            <person name="Li C."/>
            <person name="Peng N."/>
            <person name="Zhang Z."/>
            <person name="Zhang Y."/>
            <person name="Lin W."/>
            <person name="Fan Y."/>
            <person name="Qin Z."/>
            <person name="Hu Y."/>
            <person name="Zhu B."/>
            <person name="Wang S."/>
            <person name="Ding X."/>
            <person name="Zhao G.P."/>
        </authorList>
    </citation>
    <scope>NUCLEOTIDE SEQUENCE [LARGE SCALE GENOMIC DNA]</scope>
    <source>
        <strain evidence="2">U-32</strain>
    </source>
</reference>
<dbReference type="HOGENOM" id="CLU_905012_0_0_11"/>
<proteinExistence type="predicted"/>
<dbReference type="eggNOG" id="ENOG50333S1">
    <property type="taxonomic scope" value="Bacteria"/>
</dbReference>
<dbReference type="Proteomes" id="UP000000328">
    <property type="component" value="Chromosome"/>
</dbReference>
<evidence type="ECO:0000313" key="1">
    <source>
        <dbReference type="EMBL" id="ADJ44608.1"/>
    </source>
</evidence>
<name>A0A0H3D501_AMYMU</name>
<dbReference type="PATRIC" id="fig|749927.5.peg.2905"/>
<organism evidence="1 2">
    <name type="scientific">Amycolatopsis mediterranei (strain U-32)</name>
    <dbReference type="NCBI Taxonomy" id="749927"/>
    <lineage>
        <taxon>Bacteria</taxon>
        <taxon>Bacillati</taxon>
        <taxon>Actinomycetota</taxon>
        <taxon>Actinomycetes</taxon>
        <taxon>Pseudonocardiales</taxon>
        <taxon>Pseudonocardiaceae</taxon>
        <taxon>Amycolatopsis</taxon>
    </lineage>
</organism>
<evidence type="ECO:0008006" key="3">
    <source>
        <dbReference type="Google" id="ProtNLM"/>
    </source>
</evidence>
<dbReference type="KEGG" id="amd:AMED_2813"/>
<accession>A0A0H3D501</accession>
<dbReference type="EMBL" id="CP002000">
    <property type="protein sequence ID" value="ADJ44608.1"/>
    <property type="molecule type" value="Genomic_DNA"/>
</dbReference>
<dbReference type="RefSeq" id="WP_013224681.1">
    <property type="nucleotide sequence ID" value="NC_014318.1"/>
</dbReference>
<sequence length="307" mass="32832">MTVSFDELMAHASEIKFLAIKRALDEHETEPEYARQGVDGYYEQVVEPLFKPFSRVPDPAGYQPMIDDLSAAMHDLSGGHIDQDPIDKNPYLANPTLEKIHTAGDYLQDWSGQAAMQFKQKFLDPFPAISANQFILTAILKAALEAHQAMWAKTRDDIDKIAHATMDAFDNKCCDKNTWNVSFTVLSSIGATAAAVLTVATDGVAAPLLLQVIGAAAQVGATLPPDSLSDPPKGGGESALQIVNSMKAAIDQLTQVVQKAEAVITKHITGITKLLGEHGSYFVSARPALASVPDDKITGGSGLGDSN</sequence>
<dbReference type="AlphaFoldDB" id="A0A0H3D501"/>
<evidence type="ECO:0000313" key="2">
    <source>
        <dbReference type="Proteomes" id="UP000000328"/>
    </source>
</evidence>
<gene>
    <name evidence="1" type="ordered locus">AMED_2813</name>
</gene>
<dbReference type="GeneID" id="92870590"/>
<protein>
    <recommendedName>
        <fullName evidence="3">ESX-1 secretion-associated protein EspA/EspE-like domain-containing protein</fullName>
    </recommendedName>
</protein>
<dbReference type="OrthoDB" id="5194430at2"/>